<keyword evidence="3" id="KW-1185">Reference proteome</keyword>
<organism evidence="2 3">
    <name type="scientific">Platanthera guangdongensis</name>
    <dbReference type="NCBI Taxonomy" id="2320717"/>
    <lineage>
        <taxon>Eukaryota</taxon>
        <taxon>Viridiplantae</taxon>
        <taxon>Streptophyta</taxon>
        <taxon>Embryophyta</taxon>
        <taxon>Tracheophyta</taxon>
        <taxon>Spermatophyta</taxon>
        <taxon>Magnoliopsida</taxon>
        <taxon>Liliopsida</taxon>
        <taxon>Asparagales</taxon>
        <taxon>Orchidaceae</taxon>
        <taxon>Orchidoideae</taxon>
        <taxon>Orchideae</taxon>
        <taxon>Orchidinae</taxon>
        <taxon>Platanthera</taxon>
    </lineage>
</organism>
<evidence type="ECO:0000313" key="3">
    <source>
        <dbReference type="Proteomes" id="UP001412067"/>
    </source>
</evidence>
<dbReference type="Proteomes" id="UP001412067">
    <property type="component" value="Unassembled WGS sequence"/>
</dbReference>
<proteinExistence type="predicted"/>
<evidence type="ECO:0000256" key="1">
    <source>
        <dbReference type="SAM" id="MobiDB-lite"/>
    </source>
</evidence>
<reference evidence="2 3" key="1">
    <citation type="journal article" date="2022" name="Nat. Plants">
        <title>Genomes of leafy and leafless Platanthera orchids illuminate the evolution of mycoheterotrophy.</title>
        <authorList>
            <person name="Li M.H."/>
            <person name="Liu K.W."/>
            <person name="Li Z."/>
            <person name="Lu H.C."/>
            <person name="Ye Q.L."/>
            <person name="Zhang D."/>
            <person name="Wang J.Y."/>
            <person name="Li Y.F."/>
            <person name="Zhong Z.M."/>
            <person name="Liu X."/>
            <person name="Yu X."/>
            <person name="Liu D.K."/>
            <person name="Tu X.D."/>
            <person name="Liu B."/>
            <person name="Hao Y."/>
            <person name="Liao X.Y."/>
            <person name="Jiang Y.T."/>
            <person name="Sun W.H."/>
            <person name="Chen J."/>
            <person name="Chen Y.Q."/>
            <person name="Ai Y."/>
            <person name="Zhai J.W."/>
            <person name="Wu S.S."/>
            <person name="Zhou Z."/>
            <person name="Hsiao Y.Y."/>
            <person name="Wu W.L."/>
            <person name="Chen Y.Y."/>
            <person name="Lin Y.F."/>
            <person name="Hsu J.L."/>
            <person name="Li C.Y."/>
            <person name="Wang Z.W."/>
            <person name="Zhao X."/>
            <person name="Zhong W.Y."/>
            <person name="Ma X.K."/>
            <person name="Ma L."/>
            <person name="Huang J."/>
            <person name="Chen G.Z."/>
            <person name="Huang M.Z."/>
            <person name="Huang L."/>
            <person name="Peng D.H."/>
            <person name="Luo Y.B."/>
            <person name="Zou S.Q."/>
            <person name="Chen S.P."/>
            <person name="Lan S."/>
            <person name="Tsai W.C."/>
            <person name="Van de Peer Y."/>
            <person name="Liu Z.J."/>
        </authorList>
    </citation>
    <scope>NUCLEOTIDE SEQUENCE [LARGE SCALE GENOMIC DNA]</scope>
    <source>
        <strain evidence="2">Lor288</strain>
    </source>
</reference>
<accession>A0ABR2LHY8</accession>
<sequence length="265" mass="30154">MHLGYLDPSVLSLSLGATQLAGEHPAITQLVGDHPRLHSRQRQPRFFHQTTTTTTSFFHQTTLQPTTRLSMTGDHLSSVVCCGTYGMHPNLEDFQIERCHVIIESLLTTVLINNHFRLSRLVLPLSLLMLYSTQCLSITMRTRGRGGRLSSNKNRDDTFLRLLMEDMNHQSSTNSESHCDTDEEHETSDDVNCHDCSPPDIETPLDVEKLEPKNSNNKDEIERDEEGREILIISGKWPGIMEEFRCLMKKFLLVLIEQIKGKGLL</sequence>
<feature type="compositionally biased region" description="Basic and acidic residues" evidence="1">
    <location>
        <begin position="206"/>
        <end position="223"/>
    </location>
</feature>
<gene>
    <name evidence="2" type="ORF">KSP40_PGU013519</name>
</gene>
<comment type="caution">
    <text evidence="2">The sequence shown here is derived from an EMBL/GenBank/DDBJ whole genome shotgun (WGS) entry which is preliminary data.</text>
</comment>
<feature type="region of interest" description="Disordered" evidence="1">
    <location>
        <begin position="171"/>
        <end position="223"/>
    </location>
</feature>
<evidence type="ECO:0000313" key="2">
    <source>
        <dbReference type="EMBL" id="KAK8941766.1"/>
    </source>
</evidence>
<protein>
    <submittedName>
        <fullName evidence="2">Uncharacterized protein</fullName>
    </submittedName>
</protein>
<name>A0ABR2LHY8_9ASPA</name>
<dbReference type="EMBL" id="JBBWWR010000019">
    <property type="protein sequence ID" value="KAK8941766.1"/>
    <property type="molecule type" value="Genomic_DNA"/>
</dbReference>